<feature type="binding site" description="type 1 copper site" evidence="12">
    <location>
        <position position="267"/>
    </location>
    <ligand>
        <name>Cu cation</name>
        <dbReference type="ChEBI" id="CHEBI:23378"/>
        <label>1</label>
    </ligand>
</feature>
<dbReference type="GO" id="GO:0050421">
    <property type="term" value="F:nitrite reductase (NO-forming) activity"/>
    <property type="evidence" value="ECO:0007669"/>
    <property type="project" value="UniProtKB-EC"/>
</dbReference>
<keyword evidence="10 12" id="KW-0186">Copper</keyword>
<dbReference type="InterPro" id="IPR045087">
    <property type="entry name" value="Cu-oxidase_fam"/>
</dbReference>
<evidence type="ECO:0000256" key="10">
    <source>
        <dbReference type="ARBA" id="ARBA00023008"/>
    </source>
</evidence>
<accession>A0AAU7V6I6</accession>
<evidence type="ECO:0000256" key="8">
    <source>
        <dbReference type="ARBA" id="ARBA00022737"/>
    </source>
</evidence>
<dbReference type="CDD" id="cd00920">
    <property type="entry name" value="Cupredoxin"/>
    <property type="match status" value="1"/>
</dbReference>
<keyword evidence="14" id="KW-1133">Transmembrane helix</keyword>
<dbReference type="Pfam" id="PF13473">
    <property type="entry name" value="Cupredoxin_1"/>
    <property type="match status" value="1"/>
</dbReference>
<evidence type="ECO:0000256" key="3">
    <source>
        <dbReference type="ARBA" id="ARBA00010609"/>
    </source>
</evidence>
<dbReference type="EMBL" id="CP138335">
    <property type="protein sequence ID" value="XBW07657.1"/>
    <property type="molecule type" value="Genomic_DNA"/>
</dbReference>
<name>A0AAU7V6I6_9ACTO</name>
<dbReference type="InterPro" id="IPR011707">
    <property type="entry name" value="Cu-oxidase-like_N"/>
</dbReference>
<comment type="similarity">
    <text evidence="3">Belongs to the multicopper oxidase family.</text>
</comment>
<evidence type="ECO:0000256" key="13">
    <source>
        <dbReference type="SAM" id="MobiDB-lite"/>
    </source>
</evidence>
<evidence type="ECO:0000256" key="4">
    <source>
        <dbReference type="ARBA" id="ARBA00011233"/>
    </source>
</evidence>
<evidence type="ECO:0000256" key="1">
    <source>
        <dbReference type="ARBA" id="ARBA00001960"/>
    </source>
</evidence>
<keyword evidence="8" id="KW-0677">Repeat</keyword>
<dbReference type="GO" id="GO:0005507">
    <property type="term" value="F:copper ion binding"/>
    <property type="evidence" value="ECO:0007669"/>
    <property type="project" value="InterPro"/>
</dbReference>
<dbReference type="RefSeq" id="WP_350257860.1">
    <property type="nucleotide sequence ID" value="NZ_CP138335.1"/>
</dbReference>
<dbReference type="InterPro" id="IPR008972">
    <property type="entry name" value="Cupredoxin"/>
</dbReference>
<dbReference type="PANTHER" id="PTHR11709">
    <property type="entry name" value="MULTI-COPPER OXIDASE"/>
    <property type="match status" value="1"/>
</dbReference>
<comment type="cofactor">
    <cofactor evidence="1 12">
        <name>Cu(+)</name>
        <dbReference type="ChEBI" id="CHEBI:49552"/>
    </cofactor>
</comment>
<dbReference type="InterPro" id="IPR001287">
    <property type="entry name" value="NO2-reductase_Cu"/>
</dbReference>
<evidence type="ECO:0000256" key="5">
    <source>
        <dbReference type="ARBA" id="ARBA00011882"/>
    </source>
</evidence>
<gene>
    <name evidence="17" type="ORF">SAC06_08415</name>
</gene>
<feature type="binding site" description="type 1 copper site" evidence="12">
    <location>
        <position position="310"/>
    </location>
    <ligand>
        <name>Cu cation</name>
        <dbReference type="ChEBI" id="CHEBI:23378"/>
        <label>1</label>
    </ligand>
</feature>
<evidence type="ECO:0000256" key="9">
    <source>
        <dbReference type="ARBA" id="ARBA00023002"/>
    </source>
</evidence>
<feature type="binding site" description="type 1 copper site" evidence="12">
    <location>
        <position position="302"/>
    </location>
    <ligand>
        <name>Cu cation</name>
        <dbReference type="ChEBI" id="CHEBI:23378"/>
        <label>1</label>
    </ligand>
</feature>
<dbReference type="PANTHER" id="PTHR11709:SF394">
    <property type="entry name" value="FI03373P-RELATED"/>
    <property type="match status" value="1"/>
</dbReference>
<feature type="binding site" description="type 1 copper site" evidence="12">
    <location>
        <position position="315"/>
    </location>
    <ligand>
        <name>Cu cation</name>
        <dbReference type="ChEBI" id="CHEBI:23378"/>
        <label>1</label>
    </ligand>
</feature>
<feature type="binding site" description="type 1 copper site" evidence="12">
    <location>
        <position position="460"/>
    </location>
    <ligand>
        <name>Cu cation</name>
        <dbReference type="ChEBI" id="CHEBI:23378"/>
        <label>1</label>
    </ligand>
</feature>
<protein>
    <recommendedName>
        <fullName evidence="6">Copper-containing nitrite reductase</fullName>
        <ecNumber evidence="5">1.7.2.1</ecNumber>
    </recommendedName>
</protein>
<dbReference type="AlphaFoldDB" id="A0AAU7V6I6"/>
<evidence type="ECO:0000256" key="11">
    <source>
        <dbReference type="ARBA" id="ARBA00049340"/>
    </source>
</evidence>
<feature type="transmembrane region" description="Helical" evidence="14">
    <location>
        <begin position="12"/>
        <end position="32"/>
    </location>
</feature>
<keyword evidence="14" id="KW-0812">Transmembrane</keyword>
<reference evidence="17" key="1">
    <citation type="submission" date="2023-11" db="EMBL/GenBank/DDBJ databases">
        <title>Scrofimicrobium hongkongense sp. nov., isolated from a patient with peritonitis.</title>
        <authorList>
            <person name="Lao H.Y."/>
            <person name="Wong A.Y.P."/>
            <person name="Ng T.L."/>
            <person name="Wong R.Y.L."/>
            <person name="Yau M.C.Y."/>
            <person name="Lam J.Y.W."/>
            <person name="Siu G.K.H."/>
        </authorList>
    </citation>
    <scope>NUCLEOTIDE SEQUENCE</scope>
    <source>
        <strain evidence="17">R131</strain>
    </source>
</reference>
<keyword evidence="9" id="KW-0560">Oxidoreductase</keyword>
<evidence type="ECO:0000256" key="7">
    <source>
        <dbReference type="ARBA" id="ARBA00022723"/>
    </source>
</evidence>
<feature type="binding site" description="type 1 copper site" evidence="12">
    <location>
        <position position="301"/>
    </location>
    <ligand>
        <name>Cu cation</name>
        <dbReference type="ChEBI" id="CHEBI:23378"/>
        <label>1</label>
    </ligand>
</feature>
<feature type="compositionally biased region" description="Low complexity" evidence="13">
    <location>
        <begin position="41"/>
        <end position="61"/>
    </location>
</feature>
<evidence type="ECO:0000256" key="6">
    <source>
        <dbReference type="ARBA" id="ARBA00017290"/>
    </source>
</evidence>
<evidence type="ECO:0000313" key="17">
    <source>
        <dbReference type="EMBL" id="XBW07657.1"/>
    </source>
</evidence>
<feature type="binding site" description="type 1 copper site" evidence="12">
    <location>
        <position position="262"/>
    </location>
    <ligand>
        <name>Cu cation</name>
        <dbReference type="ChEBI" id="CHEBI:23378"/>
        <label>1</label>
    </ligand>
</feature>
<feature type="domain" description="Plastocyanin-like" evidence="15">
    <location>
        <begin position="227"/>
        <end position="324"/>
    </location>
</feature>
<dbReference type="SUPFAM" id="SSF49503">
    <property type="entry name" value="Cupredoxins"/>
    <property type="match status" value="3"/>
</dbReference>
<dbReference type="Pfam" id="PF07732">
    <property type="entry name" value="Cu-oxidase_3"/>
    <property type="match status" value="1"/>
</dbReference>
<feature type="domain" description="EfeO-type cupredoxin-like" evidence="16">
    <location>
        <begin position="54"/>
        <end position="123"/>
    </location>
</feature>
<feature type="region of interest" description="Disordered" evidence="13">
    <location>
        <begin position="41"/>
        <end position="63"/>
    </location>
</feature>
<evidence type="ECO:0000256" key="12">
    <source>
        <dbReference type="PIRSR" id="PIRSR601287-1"/>
    </source>
</evidence>
<organism evidence="17">
    <name type="scientific">Scrofimicrobium appendicitidis</name>
    <dbReference type="NCBI Taxonomy" id="3079930"/>
    <lineage>
        <taxon>Bacteria</taxon>
        <taxon>Bacillati</taxon>
        <taxon>Actinomycetota</taxon>
        <taxon>Actinomycetes</taxon>
        <taxon>Actinomycetales</taxon>
        <taxon>Actinomycetaceae</taxon>
        <taxon>Scrofimicrobium</taxon>
    </lineage>
</organism>
<dbReference type="KEGG" id="sapp:SAC06_08415"/>
<proteinExistence type="inferred from homology"/>
<dbReference type="EC" id="1.7.2.1" evidence="5"/>
<dbReference type="CDD" id="cd11020">
    <property type="entry name" value="CuRO_1_CuNIR"/>
    <property type="match status" value="1"/>
</dbReference>
<comment type="subunit">
    <text evidence="4">Homotrimer.</text>
</comment>
<evidence type="ECO:0000259" key="15">
    <source>
        <dbReference type="Pfam" id="PF07732"/>
    </source>
</evidence>
<keyword evidence="7 12" id="KW-0479">Metal-binding</keyword>
<comment type="catalytic activity">
    <reaction evidence="11">
        <text>nitric oxide + Fe(III)-[cytochrome c] + H2O = Fe(II)-[cytochrome c] + nitrite + 2 H(+)</text>
        <dbReference type="Rhea" id="RHEA:15233"/>
        <dbReference type="Rhea" id="RHEA-COMP:10350"/>
        <dbReference type="Rhea" id="RHEA-COMP:14399"/>
        <dbReference type="ChEBI" id="CHEBI:15377"/>
        <dbReference type="ChEBI" id="CHEBI:15378"/>
        <dbReference type="ChEBI" id="CHEBI:16301"/>
        <dbReference type="ChEBI" id="CHEBI:16480"/>
        <dbReference type="ChEBI" id="CHEBI:29033"/>
        <dbReference type="ChEBI" id="CHEBI:29034"/>
        <dbReference type="EC" id="1.7.2.1"/>
    </reaction>
</comment>
<sequence>MVEKQKVTVAQGASAVLGIVIVAVLALAAALISPSLVSGTGSEPAAGSGSAPASSASSATGQTTEVTVTVDGMRFVPGTIEVPAGNNLVVNFENTGDQRHDLVFANGVATEALAPGASARLDVGVITSNLDGWCSLPGHRQMGMVLEVVATGSESETTDQMGMGHEGMDHSATASAMPTMADLMDEATKHDPYPARVEPLPPADGPQTREYTFEVVESEEDLGAGIVRPLWTFNGTGPGPILHGRVGDEFVITLVNNGTMGHSIDFHAGEIAPDEVMRTIEPGESLEYRFTAGRSGIWMYHCGTMPMTLHIANGMFGAVIIEPDGLEPVDQSYVLIQSEYYQDEAGNTAADKLNTMIPDVAMFNGRAFQYDVHPLTAKVGDRVRFWVLDVGPNSPLAFHIVGTQFDTVWSEGHYSVHHGQSTDGLTKGVTGAQVLPLQAAQGGFVELVAPEPGHYAIVNHIMTLAEKGAHGILQVE</sequence>
<dbReference type="CDD" id="cd04208">
    <property type="entry name" value="CuRO_2_CuNIR"/>
    <property type="match status" value="1"/>
</dbReference>
<dbReference type="PRINTS" id="PR00695">
    <property type="entry name" value="CUNO2RDTASE"/>
</dbReference>
<evidence type="ECO:0000256" key="2">
    <source>
        <dbReference type="ARBA" id="ARBA00001973"/>
    </source>
</evidence>
<evidence type="ECO:0000256" key="14">
    <source>
        <dbReference type="SAM" id="Phobius"/>
    </source>
</evidence>
<evidence type="ECO:0000259" key="16">
    <source>
        <dbReference type="Pfam" id="PF13473"/>
    </source>
</evidence>
<dbReference type="InterPro" id="IPR028096">
    <property type="entry name" value="EfeO_Cupredoxin"/>
</dbReference>
<keyword evidence="14" id="KW-0472">Membrane</keyword>
<dbReference type="Gene3D" id="2.60.40.420">
    <property type="entry name" value="Cupredoxins - blue copper proteins"/>
    <property type="match status" value="3"/>
</dbReference>
<comment type="cofactor">
    <cofactor evidence="2 12">
        <name>Cu(2+)</name>
        <dbReference type="ChEBI" id="CHEBI:29036"/>
    </cofactor>
</comment>